<dbReference type="GO" id="GO:0047989">
    <property type="term" value="F:hydroxybutyrate-dimer hydrolase activity"/>
    <property type="evidence" value="ECO:0007669"/>
    <property type="project" value="InterPro"/>
</dbReference>
<dbReference type="PANTHER" id="PTHR33938:SF13">
    <property type="entry name" value="CARBOXYLIC ESTER HYDROLASE"/>
    <property type="match status" value="1"/>
</dbReference>
<evidence type="ECO:0000313" key="10">
    <source>
        <dbReference type="Proteomes" id="UP000297564"/>
    </source>
</evidence>
<keyword evidence="6" id="KW-0106">Calcium</keyword>
<dbReference type="GO" id="GO:0046872">
    <property type="term" value="F:metal ion binding"/>
    <property type="evidence" value="ECO:0007669"/>
    <property type="project" value="UniProtKB-KW"/>
</dbReference>
<dbReference type="Pfam" id="PF10605">
    <property type="entry name" value="3HBOH"/>
    <property type="match status" value="1"/>
</dbReference>
<dbReference type="InterPro" id="IPR016582">
    <property type="entry name" value="OHBut_olig_hydro_put"/>
</dbReference>
<accession>A0A4Z0BYS4</accession>
<dbReference type="EMBL" id="SMLL01000001">
    <property type="protein sequence ID" value="TFZ04487.1"/>
    <property type="molecule type" value="Genomic_DNA"/>
</dbReference>
<dbReference type="Proteomes" id="UP000297564">
    <property type="component" value="Unassembled WGS sequence"/>
</dbReference>
<protein>
    <submittedName>
        <fullName evidence="9">Tannase/feruloyl esterase family alpha/beta hydrolase</fullName>
    </submittedName>
</protein>
<evidence type="ECO:0000256" key="6">
    <source>
        <dbReference type="ARBA" id="ARBA00022837"/>
    </source>
</evidence>
<keyword evidence="10" id="KW-1185">Reference proteome</keyword>
<dbReference type="InterPro" id="IPR011118">
    <property type="entry name" value="Tannase/feruloyl_esterase"/>
</dbReference>
<evidence type="ECO:0000256" key="8">
    <source>
        <dbReference type="SAM" id="SignalP"/>
    </source>
</evidence>
<dbReference type="GO" id="GO:0019605">
    <property type="term" value="P:butyrate metabolic process"/>
    <property type="evidence" value="ECO:0007669"/>
    <property type="project" value="InterPro"/>
</dbReference>
<dbReference type="Gene3D" id="3.40.50.1820">
    <property type="entry name" value="alpha/beta hydrolase"/>
    <property type="match status" value="1"/>
</dbReference>
<comment type="similarity">
    <text evidence="1">Belongs to the tannase family.</text>
</comment>
<keyword evidence="3" id="KW-0479">Metal-binding</keyword>
<evidence type="ECO:0000256" key="1">
    <source>
        <dbReference type="ARBA" id="ARBA00006249"/>
    </source>
</evidence>
<organism evidence="9 10">
    <name type="scientific">Ramlibacter rhizophilus</name>
    <dbReference type="NCBI Taxonomy" id="1781167"/>
    <lineage>
        <taxon>Bacteria</taxon>
        <taxon>Pseudomonadati</taxon>
        <taxon>Pseudomonadota</taxon>
        <taxon>Betaproteobacteria</taxon>
        <taxon>Burkholderiales</taxon>
        <taxon>Comamonadaceae</taxon>
        <taxon>Ramlibacter</taxon>
    </lineage>
</organism>
<dbReference type="AlphaFoldDB" id="A0A4Z0BYS4"/>
<name>A0A4Z0BYS4_9BURK</name>
<keyword evidence="5 9" id="KW-0378">Hydrolase</keyword>
<keyword evidence="4 8" id="KW-0732">Signal</keyword>
<feature type="chain" id="PRO_5021384853" evidence="8">
    <location>
        <begin position="21"/>
        <end position="452"/>
    </location>
</feature>
<dbReference type="RefSeq" id="WP_135283369.1">
    <property type="nucleotide sequence ID" value="NZ_SMLL01000001.1"/>
</dbReference>
<dbReference type="SUPFAM" id="SSF53474">
    <property type="entry name" value="alpha/beta-Hydrolases"/>
    <property type="match status" value="1"/>
</dbReference>
<feature type="signal peptide" evidence="8">
    <location>
        <begin position="1"/>
        <end position="20"/>
    </location>
</feature>
<gene>
    <name evidence="9" type="ORF">EZ242_01685</name>
</gene>
<proteinExistence type="inferred from homology"/>
<dbReference type="InterPro" id="IPR029058">
    <property type="entry name" value="AB_hydrolase_fold"/>
</dbReference>
<dbReference type="Pfam" id="PF07519">
    <property type="entry name" value="Tannase"/>
    <property type="match status" value="1"/>
</dbReference>
<evidence type="ECO:0000256" key="7">
    <source>
        <dbReference type="ARBA" id="ARBA00023157"/>
    </source>
</evidence>
<reference evidence="9 10" key="1">
    <citation type="submission" date="2019-03" db="EMBL/GenBank/DDBJ databases">
        <title>Ramlibacter rhizophilus CCTCC AB2015357, whole genome shotgun sequence.</title>
        <authorList>
            <person name="Zhang X."/>
            <person name="Feng G."/>
            <person name="Zhu H."/>
        </authorList>
    </citation>
    <scope>NUCLEOTIDE SEQUENCE [LARGE SCALE GENOMIC DNA]</scope>
    <source>
        <strain evidence="9 10">CCTCC AB2015357</strain>
    </source>
</reference>
<comment type="caution">
    <text evidence="9">The sequence shown here is derived from an EMBL/GenBank/DDBJ whole genome shotgun (WGS) entry which is preliminary data.</text>
</comment>
<evidence type="ECO:0000256" key="4">
    <source>
        <dbReference type="ARBA" id="ARBA00022729"/>
    </source>
</evidence>
<evidence type="ECO:0000256" key="3">
    <source>
        <dbReference type="ARBA" id="ARBA00022723"/>
    </source>
</evidence>
<keyword evidence="2" id="KW-0719">Serine esterase</keyword>
<evidence type="ECO:0000256" key="2">
    <source>
        <dbReference type="ARBA" id="ARBA00022487"/>
    </source>
</evidence>
<sequence length="452" mass="49635">MRKLLATLLLLGSGLGAAQAQLPPLAGTCTNIGAITVPGAEKQDAICLADLSTRYLVAVNRTDASDWGALHSQQTRNPSGAVPGIQIDGYFPDTSTSNGYFGWFHDAQFVIRLPDHWNGKLVITGAPGVRRQYANDYLLSDWFVARGYAYASTDKGNTGTNFQNDGVAPGDAIAEWHRRVTELTLAAKDVVRQRYGRPPAYTYMTGLSNGGYLTRYALENHPELYDGGVDWEGVLWRPEGPNLFTSLPAALRNYLAYKAGNGDAYEAIIAAGFAPGSEFLWDHHYGVYWDLTQRTYREEMDPSYDGALNAGIPFCASGVPYCDADYDYAGRPQEVKDAVAKIALTGRIGKPMITLHGTLDALLPIATNSDPYAQLVKKAGRGQWHRYYVVEAGNHVDQLYDVFPGRLRPISPCYRAAFMALEQWVESKGQRQPPPDKLIPRYGPDLANACPL</sequence>
<dbReference type="GO" id="GO:0005615">
    <property type="term" value="C:extracellular space"/>
    <property type="evidence" value="ECO:0007669"/>
    <property type="project" value="InterPro"/>
</dbReference>
<dbReference type="OrthoDB" id="189734at2"/>
<dbReference type="PANTHER" id="PTHR33938">
    <property type="entry name" value="FERULOYL ESTERASE B-RELATED"/>
    <property type="match status" value="1"/>
</dbReference>
<evidence type="ECO:0000313" key="9">
    <source>
        <dbReference type="EMBL" id="TFZ04487.1"/>
    </source>
</evidence>
<evidence type="ECO:0000256" key="5">
    <source>
        <dbReference type="ARBA" id="ARBA00022801"/>
    </source>
</evidence>
<keyword evidence="7" id="KW-1015">Disulfide bond</keyword>